<dbReference type="EMBL" id="BAAAOS010000020">
    <property type="protein sequence ID" value="GAA1580654.1"/>
    <property type="molecule type" value="Genomic_DNA"/>
</dbReference>
<name>A0ABN2DMB0_9ACTN</name>
<keyword evidence="1" id="KW-0472">Membrane</keyword>
<gene>
    <name evidence="2" type="ORF">GCM10009789_38150</name>
</gene>
<evidence type="ECO:0008006" key="4">
    <source>
        <dbReference type="Google" id="ProtNLM"/>
    </source>
</evidence>
<comment type="caution">
    <text evidence="2">The sequence shown here is derived from an EMBL/GenBank/DDBJ whole genome shotgun (WGS) entry which is preliminary data.</text>
</comment>
<feature type="transmembrane region" description="Helical" evidence="1">
    <location>
        <begin position="52"/>
        <end position="73"/>
    </location>
</feature>
<organism evidence="2 3">
    <name type="scientific">Kribbella sancticallisti</name>
    <dbReference type="NCBI Taxonomy" id="460087"/>
    <lineage>
        <taxon>Bacteria</taxon>
        <taxon>Bacillati</taxon>
        <taxon>Actinomycetota</taxon>
        <taxon>Actinomycetes</taxon>
        <taxon>Propionibacteriales</taxon>
        <taxon>Kribbellaceae</taxon>
        <taxon>Kribbella</taxon>
    </lineage>
</organism>
<feature type="transmembrane region" description="Helical" evidence="1">
    <location>
        <begin position="85"/>
        <end position="104"/>
    </location>
</feature>
<dbReference type="Proteomes" id="UP001500393">
    <property type="component" value="Unassembled WGS sequence"/>
</dbReference>
<keyword evidence="3" id="KW-1185">Reference proteome</keyword>
<keyword evidence="1" id="KW-1133">Transmembrane helix</keyword>
<evidence type="ECO:0000313" key="3">
    <source>
        <dbReference type="Proteomes" id="UP001500393"/>
    </source>
</evidence>
<accession>A0ABN2DMB0</accession>
<keyword evidence="1" id="KW-0812">Transmembrane</keyword>
<proteinExistence type="predicted"/>
<protein>
    <recommendedName>
        <fullName evidence="4">DUF2269 domain-containing protein</fullName>
    </recommendedName>
</protein>
<feature type="transmembrane region" description="Helical" evidence="1">
    <location>
        <begin position="12"/>
        <end position="32"/>
    </location>
</feature>
<reference evidence="2 3" key="1">
    <citation type="journal article" date="2019" name="Int. J. Syst. Evol. Microbiol.">
        <title>The Global Catalogue of Microorganisms (GCM) 10K type strain sequencing project: providing services to taxonomists for standard genome sequencing and annotation.</title>
        <authorList>
            <consortium name="The Broad Institute Genomics Platform"/>
            <consortium name="The Broad Institute Genome Sequencing Center for Infectious Disease"/>
            <person name="Wu L."/>
            <person name="Ma J."/>
        </authorList>
    </citation>
    <scope>NUCLEOTIDE SEQUENCE [LARGE SCALE GENOMIC DNA]</scope>
    <source>
        <strain evidence="2 3">JCM 14969</strain>
    </source>
</reference>
<dbReference type="RefSeq" id="WP_344215646.1">
    <property type="nucleotide sequence ID" value="NZ_BAAAOS010000020.1"/>
</dbReference>
<evidence type="ECO:0000313" key="2">
    <source>
        <dbReference type="EMBL" id="GAA1580654.1"/>
    </source>
</evidence>
<sequence length="172" mass="18205">MALSPGLRKGVLTVHVVTSVGWLGAVVSYLALDVTAATSTDPETVRVAYSAMALLTADVIVPLAVTSVVVGIVNALGTSWGLVRHYWVIVKLLLTVFATVVLLVESRTVAQLSRSAADSPTPGELPSTLPHSVGGVAVLLTVTMLSVYKPKGLTRYGWRKQQRCDRPQATRG</sequence>
<evidence type="ECO:0000256" key="1">
    <source>
        <dbReference type="SAM" id="Phobius"/>
    </source>
</evidence>